<keyword evidence="2" id="KW-0378">Hydrolase</keyword>
<dbReference type="SMART" id="SM00490">
    <property type="entry name" value="HELICc"/>
    <property type="match status" value="1"/>
</dbReference>
<dbReference type="InterPro" id="IPR014001">
    <property type="entry name" value="Helicase_ATP-bd"/>
</dbReference>
<dbReference type="Pfam" id="PF00270">
    <property type="entry name" value="DEAD"/>
    <property type="match status" value="1"/>
</dbReference>
<dbReference type="InterPro" id="IPR001650">
    <property type="entry name" value="Helicase_C-like"/>
</dbReference>
<dbReference type="PANTHER" id="PTHR47961:SF6">
    <property type="entry name" value="DNA-DIRECTED DNA POLYMERASE"/>
    <property type="match status" value="1"/>
</dbReference>
<keyword evidence="3 7" id="KW-0347">Helicase</keyword>
<dbReference type="AlphaFoldDB" id="A0A0H3HBP8"/>
<dbReference type="GO" id="GO:0003676">
    <property type="term" value="F:nucleic acid binding"/>
    <property type="evidence" value="ECO:0007669"/>
    <property type="project" value="InterPro"/>
</dbReference>
<feature type="domain" description="Helicase ATP-binding" evidence="5">
    <location>
        <begin position="133"/>
        <end position="250"/>
    </location>
</feature>
<evidence type="ECO:0000256" key="1">
    <source>
        <dbReference type="ARBA" id="ARBA00022741"/>
    </source>
</evidence>
<dbReference type="RefSeq" id="WP_014229977.1">
    <property type="nucleotide sequence ID" value="NC_016612.1"/>
</dbReference>
<dbReference type="PANTHER" id="PTHR47961">
    <property type="entry name" value="DNA POLYMERASE THETA, PUTATIVE (AFU_ORTHOLOGUE AFUA_1G05260)-RELATED"/>
    <property type="match status" value="1"/>
</dbReference>
<dbReference type="Proteomes" id="UP000007843">
    <property type="component" value="Chromosome"/>
</dbReference>
<proteinExistence type="predicted"/>
<dbReference type="EMBL" id="CP003218">
    <property type="protein sequence ID" value="AEX06647.1"/>
    <property type="molecule type" value="Genomic_DNA"/>
</dbReference>
<accession>A0A0H3HBP8</accession>
<dbReference type="PATRIC" id="fig|1006551.4.peg.4949"/>
<dbReference type="PROSITE" id="PS51194">
    <property type="entry name" value="HELICASE_CTER"/>
    <property type="match status" value="1"/>
</dbReference>
<dbReference type="KEGG" id="kox:KOX_24660"/>
<dbReference type="InterPro" id="IPR050474">
    <property type="entry name" value="Hel308_SKI2-like"/>
</dbReference>
<gene>
    <name evidence="7" type="ordered locus">KOX_24660</name>
</gene>
<keyword evidence="1" id="KW-0547">Nucleotide-binding</keyword>
<dbReference type="PROSITE" id="PS51192">
    <property type="entry name" value="HELICASE_ATP_BIND_1"/>
    <property type="match status" value="1"/>
</dbReference>
<dbReference type="HOGENOM" id="CLU_018336_0_0_6"/>
<keyword evidence="4" id="KW-0067">ATP-binding</keyword>
<dbReference type="InterPro" id="IPR027417">
    <property type="entry name" value="P-loop_NTPase"/>
</dbReference>
<evidence type="ECO:0000256" key="2">
    <source>
        <dbReference type="ARBA" id="ARBA00022801"/>
    </source>
</evidence>
<dbReference type="SMART" id="SM00487">
    <property type="entry name" value="DEXDc"/>
    <property type="match status" value="1"/>
</dbReference>
<evidence type="ECO:0000313" key="8">
    <source>
        <dbReference type="Proteomes" id="UP000007843"/>
    </source>
</evidence>
<evidence type="ECO:0000259" key="5">
    <source>
        <dbReference type="PROSITE" id="PS51192"/>
    </source>
</evidence>
<dbReference type="InterPro" id="IPR011545">
    <property type="entry name" value="DEAD/DEAH_box_helicase_dom"/>
</dbReference>
<feature type="domain" description="Helicase C-terminal" evidence="6">
    <location>
        <begin position="330"/>
        <end position="514"/>
    </location>
</feature>
<reference evidence="7 8" key="1">
    <citation type="journal article" date="2012" name="J. Bacteriol.">
        <title>Complete genome sequence of Klebsiella oxytoca KCTC 1686, used in production of 2,3-butanediol.</title>
        <authorList>
            <person name="Shin S.H."/>
            <person name="Kim S."/>
            <person name="Kim J.Y."/>
            <person name="Lee S."/>
            <person name="Um Y."/>
            <person name="Oh M.K."/>
            <person name="Kim Y.R."/>
            <person name="Lee J."/>
            <person name="Yang K.S."/>
        </authorList>
    </citation>
    <scope>NUCLEOTIDE SEQUENCE [LARGE SCALE GENOMIC DNA]</scope>
    <source>
        <strain evidence="8">ATCC 8724 / DSM 4798 / JCM 20051 / NBRC 3318 / NRRL B-199 / KCTC 1686</strain>
    </source>
</reference>
<organism evidence="7 8">
    <name type="scientific">Klebsiella michiganensis (strain ATCC 8724 / DSM 4798 / JCM 20051 / NBRC 3318 / NRRL B-199 / KCTC 1686 / BUCSAV 143 / CCM 1901)</name>
    <dbReference type="NCBI Taxonomy" id="1006551"/>
    <lineage>
        <taxon>Bacteria</taxon>
        <taxon>Pseudomonadati</taxon>
        <taxon>Pseudomonadota</taxon>
        <taxon>Gammaproteobacteria</taxon>
        <taxon>Enterobacterales</taxon>
        <taxon>Enterobacteriaceae</taxon>
        <taxon>Klebsiella/Raoultella group</taxon>
        <taxon>Klebsiella</taxon>
    </lineage>
</organism>
<evidence type="ECO:0000256" key="4">
    <source>
        <dbReference type="ARBA" id="ARBA00022840"/>
    </source>
</evidence>
<evidence type="ECO:0000259" key="6">
    <source>
        <dbReference type="PROSITE" id="PS51194"/>
    </source>
</evidence>
<dbReference type="GO" id="GO:0016787">
    <property type="term" value="F:hydrolase activity"/>
    <property type="evidence" value="ECO:0007669"/>
    <property type="project" value="UniProtKB-KW"/>
</dbReference>
<protein>
    <submittedName>
        <fullName evidence="7">DNA helicase-like protein, putative</fullName>
    </submittedName>
</protein>
<dbReference type="GO" id="GO:0005524">
    <property type="term" value="F:ATP binding"/>
    <property type="evidence" value="ECO:0007669"/>
    <property type="project" value="UniProtKB-KW"/>
</dbReference>
<sequence>MNKKKPQPLTLLQLKKTEIYNYYSKLFLRKELTMREIQTLLSLTIVFVNQEDIHIRRFGYRIALLYANKTKDYIPLYEIAINQGLIPVAKHLSDDYLTSDNDTFIKTLSDSFADNFFENGITLTQQQSDMNFFLQESPDNNVAIVAPTSYGKSNIIIEEIKKTLGGNRCVIVPSKALISQTKNNIIKSYNTKVKVITHPEMYKKGEDNIFVLTQERASKLLSKNKDFYFDLLLIDEAHNLLENTNRSKLLANVICRAIFRKKNLKIKYFTPFLNDANNLALKKIDQKIADYKVNEYVKSEIIYLYDYRTQHENFQRYDQFLDKWSSIKKTSNNHIELIKNKSLDKNIIYFNSPKKLENFSRELSQSLQDITCAVVDKACMELSENIDENYLIIKCLKKGIVYHHGSMTDNVRLYIETIFKKSRHVKYLVTNSTLLEGVNLPVERLFILENKKGRTSLNHSQFNNLAGRINRFGDIFNNDKPIQIKKLLPAIFIIGTEQYTGKKTNLADFIKKVSKVDSKRFDQVNNVLLNETTINEYNIDEFNRSIDDLENLEQGIVPDYKGKYVETEIGKILYENNISELNIHDCEHIIQEEIDHYRQNQDLISDEESLISLISSLFINKIIDDGKYNDLTRLKNLDAQKFYAMFLTWKVKNTPFKLIIRNFLSYWNSIPKDTQKEFVFVGKWGDETFGNGYREHWVNINKKTNAEKINLAIVRIKEEDDFLDYQIFKFIEVINEVGLIEETFYLKIKYGTKDKRIISLINDGFSRGLSDLLVNKYDRHLIISKNGDVTIDKEMMKAMVKNKESEMLLLEAKLNIGN</sequence>
<dbReference type="SUPFAM" id="SSF52540">
    <property type="entry name" value="P-loop containing nucleoside triphosphate hydrolases"/>
    <property type="match status" value="1"/>
</dbReference>
<dbReference type="Gene3D" id="3.40.50.300">
    <property type="entry name" value="P-loop containing nucleotide triphosphate hydrolases"/>
    <property type="match status" value="2"/>
</dbReference>
<name>A0A0H3HBP8_KLEM8</name>
<dbReference type="GO" id="GO:0004386">
    <property type="term" value="F:helicase activity"/>
    <property type="evidence" value="ECO:0007669"/>
    <property type="project" value="UniProtKB-KW"/>
</dbReference>
<evidence type="ECO:0000313" key="7">
    <source>
        <dbReference type="EMBL" id="AEX06647.1"/>
    </source>
</evidence>
<evidence type="ECO:0000256" key="3">
    <source>
        <dbReference type="ARBA" id="ARBA00022806"/>
    </source>
</evidence>